<evidence type="ECO:0000256" key="1">
    <source>
        <dbReference type="SAM" id="MobiDB-lite"/>
    </source>
</evidence>
<dbReference type="Proteomes" id="UP000462865">
    <property type="component" value="Unassembled WGS sequence"/>
</dbReference>
<feature type="compositionally biased region" description="Acidic residues" evidence="1">
    <location>
        <begin position="274"/>
        <end position="298"/>
    </location>
</feature>
<feature type="region of interest" description="Disordered" evidence="1">
    <location>
        <begin position="261"/>
        <end position="331"/>
    </location>
</feature>
<dbReference type="EMBL" id="WKZA01000092">
    <property type="protein sequence ID" value="MSA96023.1"/>
    <property type="molecule type" value="Genomic_DNA"/>
</dbReference>
<feature type="region of interest" description="Disordered" evidence="1">
    <location>
        <begin position="62"/>
        <end position="106"/>
    </location>
</feature>
<name>A0A7K0ID41_9ACTN</name>
<organism evidence="2 3">
    <name type="scientific">Gordonibacter urolithinfaciens</name>
    <dbReference type="NCBI Taxonomy" id="1335613"/>
    <lineage>
        <taxon>Bacteria</taxon>
        <taxon>Bacillati</taxon>
        <taxon>Actinomycetota</taxon>
        <taxon>Coriobacteriia</taxon>
        <taxon>Eggerthellales</taxon>
        <taxon>Eggerthellaceae</taxon>
        <taxon>Gordonibacter</taxon>
    </lineage>
</organism>
<accession>A0A7K0ID41</accession>
<evidence type="ECO:0008006" key="4">
    <source>
        <dbReference type="Google" id="ProtNLM"/>
    </source>
</evidence>
<proteinExistence type="predicted"/>
<reference evidence="2 3" key="1">
    <citation type="journal article" date="2019" name="Nat. Med.">
        <title>A library of human gut bacterial isolates paired with longitudinal multiomics data enables mechanistic microbiome research.</title>
        <authorList>
            <person name="Poyet M."/>
            <person name="Groussin M."/>
            <person name="Gibbons S.M."/>
            <person name="Avila-Pacheco J."/>
            <person name="Jiang X."/>
            <person name="Kearney S.M."/>
            <person name="Perrotta A.R."/>
            <person name="Berdy B."/>
            <person name="Zhao S."/>
            <person name="Lieberman T.D."/>
            <person name="Swanson P.K."/>
            <person name="Smith M."/>
            <person name="Roesemann S."/>
            <person name="Alexander J.E."/>
            <person name="Rich S.A."/>
            <person name="Livny J."/>
            <person name="Vlamakis H."/>
            <person name="Clish C."/>
            <person name="Bullock K."/>
            <person name="Deik A."/>
            <person name="Scott J."/>
            <person name="Pierce K.A."/>
            <person name="Xavier R.J."/>
            <person name="Alm E.J."/>
        </authorList>
    </citation>
    <scope>NUCLEOTIDE SEQUENCE [LARGE SCALE GENOMIC DNA]</scope>
    <source>
        <strain evidence="2 3">BIOML-A1</strain>
    </source>
</reference>
<gene>
    <name evidence="2" type="ORF">GKG38_13370</name>
</gene>
<comment type="caution">
    <text evidence="2">The sequence shown here is derived from an EMBL/GenBank/DDBJ whole genome shotgun (WGS) entry which is preliminary data.</text>
</comment>
<evidence type="ECO:0000313" key="3">
    <source>
        <dbReference type="Proteomes" id="UP000462865"/>
    </source>
</evidence>
<protein>
    <recommendedName>
        <fullName evidence="4">Leucine-rich repeat protein</fullName>
    </recommendedName>
</protein>
<evidence type="ECO:0000313" key="2">
    <source>
        <dbReference type="EMBL" id="MSA96023.1"/>
    </source>
</evidence>
<dbReference type="AlphaFoldDB" id="A0A7K0ID41"/>
<sequence length="467" mass="49074">MTKPALHSIASLKAVPLLGAAFALCLLLVLGLLWPFSYSFAASEAASEASSPFEAAPEAAFESAKPVGSSDATTSPVDDVNNVIVTTPSTEPSPPTAPVESPATPSVPEYENAWPIGLDEAAAVVAELWDDGTFVVDGAGDTLAFESADEVPWLADGVADDIKRVVFADAVEPSSLAHWFEGCANLEEVANVPADVKDLTRAFFDCPKLVELPDDLAFADDAILEECFGFAEPPDEPLSTVYRGADENVLAYAWDLDGRSLVNPDASEPPAVEEPADPEAPADDSSDEPADDPAEDAVEAPLPESDEPPVPTEETSEPEAEPVVPNAPEEEAAQVNITIPSSVSMMLGEDDLNSATIPVMVANRSERAVAITGARLKRSDMDLPGGSWSLSTESGATTFVQDARFTPLGLEVTFDRPVILAAGDMGTQLVWHGTFTDYGMRTLLDAVIASGDSGFTYGSMIWIVSAA</sequence>